<dbReference type="PANTHER" id="PTHR43319:SF3">
    <property type="entry name" value="BETA-LACTAMASE-RELATED DOMAIN-CONTAINING PROTEIN"/>
    <property type="match status" value="1"/>
</dbReference>
<dbReference type="EMBL" id="KB405089">
    <property type="protein sequence ID" value="EMF53274.1"/>
    <property type="molecule type" value="Genomic_DNA"/>
</dbReference>
<organism evidence="2 3">
    <name type="scientific">Streptomyces bottropensis ATCC 25435</name>
    <dbReference type="NCBI Taxonomy" id="1054862"/>
    <lineage>
        <taxon>Bacteria</taxon>
        <taxon>Bacillati</taxon>
        <taxon>Actinomycetota</taxon>
        <taxon>Actinomycetes</taxon>
        <taxon>Kitasatosporales</taxon>
        <taxon>Streptomycetaceae</taxon>
        <taxon>Streptomyces</taxon>
    </lineage>
</organism>
<dbReference type="Gene3D" id="3.40.710.10">
    <property type="entry name" value="DD-peptidase/beta-lactamase superfamily"/>
    <property type="match status" value="1"/>
</dbReference>
<dbReference type="PANTHER" id="PTHR43319">
    <property type="entry name" value="BETA-LACTAMASE-RELATED"/>
    <property type="match status" value="1"/>
</dbReference>
<dbReference type="InterPro" id="IPR001466">
    <property type="entry name" value="Beta-lactam-related"/>
</dbReference>
<name>M3FMG5_9ACTN</name>
<dbReference type="SUPFAM" id="SSF56601">
    <property type="entry name" value="beta-lactamase/transpeptidase-like"/>
    <property type="match status" value="1"/>
</dbReference>
<sequence>MNQRDVHSVEWSNGRRQEWEKDMVIVEGTSTARFEPVRAALAAHLESCEELGASIAVDVDGVMEVDLWGGHADEARTVPWHQDTLVSLWSTTKTLSSLAALVLVDRGALDLHRPVAHYWPEFAAQGKRDIEVRHVLSHTSGLSGWQQPFTIDDLYDWPTASARLAAQAPWWEPGSASGYHVQTQGQLVGELVRRVSGRTLTEFVDTEIAKPSQADVQIGARQADWPRIAELVAPSQLPGMPAGLDPEGIFTKTLLGSPARDEHVDTPQWRRAELGAVNGHGNARGMARALSVISRRGQVNGLRLLSADTVDKVLDVQADGIDLFLGVPVRWGIGFALADARTMPHMPTGRVCFWVGRGGSIVMMDLDRRVTFSYTMNRLGDGILGSERTHSYIRHVYEVLDSTS</sequence>
<dbReference type="AlphaFoldDB" id="M3FMG5"/>
<gene>
    <name evidence="2" type="ORF">SBD_4818</name>
</gene>
<protein>
    <submittedName>
        <fullName evidence="2">Beta-lactamase</fullName>
    </submittedName>
</protein>
<dbReference type="InterPro" id="IPR052907">
    <property type="entry name" value="Beta-lactamase/esterase"/>
</dbReference>
<evidence type="ECO:0000259" key="1">
    <source>
        <dbReference type="Pfam" id="PF00144"/>
    </source>
</evidence>
<dbReference type="Proteomes" id="UP000030760">
    <property type="component" value="Unassembled WGS sequence"/>
</dbReference>
<evidence type="ECO:0000313" key="2">
    <source>
        <dbReference type="EMBL" id="EMF53274.1"/>
    </source>
</evidence>
<accession>M3FMG5</accession>
<dbReference type="InterPro" id="IPR012338">
    <property type="entry name" value="Beta-lactam/transpept-like"/>
</dbReference>
<dbReference type="Pfam" id="PF00144">
    <property type="entry name" value="Beta-lactamase"/>
    <property type="match status" value="1"/>
</dbReference>
<evidence type="ECO:0000313" key="3">
    <source>
        <dbReference type="Proteomes" id="UP000030760"/>
    </source>
</evidence>
<feature type="domain" description="Beta-lactamase-related" evidence="1">
    <location>
        <begin position="38"/>
        <end position="381"/>
    </location>
</feature>
<proteinExistence type="predicted"/>
<reference evidence="3" key="1">
    <citation type="journal article" date="2013" name="Genome Announc.">
        <title>Draft Genome Sequence of Streptomyces bottropensis ATCC 25435, a Bottromycin-Producing Actinomycete.</title>
        <authorList>
            <person name="Zhang H."/>
            <person name="Zhou W."/>
            <person name="Zhuang Y."/>
            <person name="Liang X."/>
            <person name="Liu T."/>
        </authorList>
    </citation>
    <scope>NUCLEOTIDE SEQUENCE [LARGE SCALE GENOMIC DNA]</scope>
    <source>
        <strain evidence="3">ATCC 25435</strain>
    </source>
</reference>